<reference evidence="1" key="2">
    <citation type="submission" date="2020-09" db="EMBL/GenBank/DDBJ databases">
        <authorList>
            <person name="Sun Q."/>
            <person name="Sedlacek I."/>
        </authorList>
    </citation>
    <scope>NUCLEOTIDE SEQUENCE</scope>
    <source>
        <strain evidence="1">CCM 8433</strain>
    </source>
</reference>
<evidence type="ECO:0000313" key="2">
    <source>
        <dbReference type="Proteomes" id="UP000622610"/>
    </source>
</evidence>
<dbReference type="Proteomes" id="UP000622610">
    <property type="component" value="Unassembled WGS sequence"/>
</dbReference>
<dbReference type="RefSeq" id="WP_188367448.1">
    <property type="nucleotide sequence ID" value="NZ_BMDT01000004.1"/>
</dbReference>
<proteinExistence type="predicted"/>
<dbReference type="AlphaFoldDB" id="A0A917N4D6"/>
<accession>A0A917N4D6</accession>
<name>A0A917N4D6_9ENTE</name>
<reference evidence="1" key="1">
    <citation type="journal article" date="2014" name="Int. J. Syst. Evol. Microbiol.">
        <title>Complete genome sequence of Corynebacterium casei LMG S-19264T (=DSM 44701T), isolated from a smear-ripened cheese.</title>
        <authorList>
            <consortium name="US DOE Joint Genome Institute (JGI-PGF)"/>
            <person name="Walter F."/>
            <person name="Albersmeier A."/>
            <person name="Kalinowski J."/>
            <person name="Ruckert C."/>
        </authorList>
    </citation>
    <scope>NUCLEOTIDE SEQUENCE</scope>
    <source>
        <strain evidence="1">CCM 8433</strain>
    </source>
</reference>
<keyword evidence="2" id="KW-1185">Reference proteome</keyword>
<comment type="caution">
    <text evidence="1">The sequence shown here is derived from an EMBL/GenBank/DDBJ whole genome shotgun (WGS) entry which is preliminary data.</text>
</comment>
<evidence type="ECO:0000313" key="1">
    <source>
        <dbReference type="EMBL" id="GGI65615.1"/>
    </source>
</evidence>
<sequence length="268" mass="31541">MTFSDSLVMVQTYYTGEKEILNKYRYSISPMKDLMAQCVFTPHNIKKLTDHIKPSIAPNYLDEIYAIFSIAGYDYNKSFVLYKDSMLFVDLLPNHIVKEMLRIHLNLDSETYIQTIQSFFKKKIKIVPIATTNFSLLPIGSNTNKHTIWINAGRVTKTKEKRFHSIITFDNGFQLSVDRVELRIQELMKRGFLSHGVIRRDFTFNAVHPTTHLFDFLNVSSTEVTRKILKELLYRDIPDKHGDFLARYESNHRLLYRKLIFKELDIEE</sequence>
<protein>
    <submittedName>
        <fullName evidence="1">Uncharacterized protein</fullName>
    </submittedName>
</protein>
<gene>
    <name evidence="1" type="ORF">GCM10011482_12690</name>
</gene>
<dbReference type="EMBL" id="BMDT01000004">
    <property type="protein sequence ID" value="GGI65615.1"/>
    <property type="molecule type" value="Genomic_DNA"/>
</dbReference>
<organism evidence="1 2">
    <name type="scientific">Enterococcus alcedinis</name>
    <dbReference type="NCBI Taxonomy" id="1274384"/>
    <lineage>
        <taxon>Bacteria</taxon>
        <taxon>Bacillati</taxon>
        <taxon>Bacillota</taxon>
        <taxon>Bacilli</taxon>
        <taxon>Lactobacillales</taxon>
        <taxon>Enterococcaceae</taxon>
        <taxon>Enterococcus</taxon>
    </lineage>
</organism>